<keyword evidence="2" id="KW-1185">Reference proteome</keyword>
<organism evidence="1 2">
    <name type="scientific">Chitinophaga varians</name>
    <dbReference type="NCBI Taxonomy" id="2202339"/>
    <lineage>
        <taxon>Bacteria</taxon>
        <taxon>Pseudomonadati</taxon>
        <taxon>Bacteroidota</taxon>
        <taxon>Chitinophagia</taxon>
        <taxon>Chitinophagales</taxon>
        <taxon>Chitinophagaceae</taxon>
        <taxon>Chitinophaga</taxon>
    </lineage>
</organism>
<evidence type="ECO:0000313" key="2">
    <source>
        <dbReference type="Proteomes" id="UP000570474"/>
    </source>
</evidence>
<gene>
    <name evidence="1" type="ORF">HGH92_10620</name>
</gene>
<sequence length="163" mass="19483">MPTNLTIAYNHLLDLLYNSERENLISFRRVFDRDIAANPNFEMEGRQIHPTTIEGQDKMDVLFRHLTTVVVDEATRKRAFESERSIRIHWIKYHIENKNDFLTFNVPDEKRTYILNRAEKYVIVFENLRNQQDFYLLTAYHLQSGTFKAIMKKFEKRGIEGLP</sequence>
<evidence type="ECO:0000313" key="1">
    <source>
        <dbReference type="EMBL" id="NLR64758.1"/>
    </source>
</evidence>
<accession>A0A847RV45</accession>
<dbReference type="Proteomes" id="UP000570474">
    <property type="component" value="Unassembled WGS sequence"/>
</dbReference>
<reference evidence="1 2" key="1">
    <citation type="submission" date="2020-04" db="EMBL/GenBank/DDBJ databases">
        <authorList>
            <person name="Yin C."/>
        </authorList>
    </citation>
    <scope>NUCLEOTIDE SEQUENCE [LARGE SCALE GENOMIC DNA]</scope>
    <source>
        <strain evidence="1 2">Ae27</strain>
    </source>
</reference>
<dbReference type="AlphaFoldDB" id="A0A847RV45"/>
<protein>
    <submittedName>
        <fullName evidence="1">Uncharacterized protein</fullName>
    </submittedName>
</protein>
<comment type="caution">
    <text evidence="1">The sequence shown here is derived from an EMBL/GenBank/DDBJ whole genome shotgun (WGS) entry which is preliminary data.</text>
</comment>
<dbReference type="RefSeq" id="WP_168870691.1">
    <property type="nucleotide sequence ID" value="NZ_JABAIA010000001.1"/>
</dbReference>
<proteinExistence type="predicted"/>
<dbReference type="EMBL" id="JABAIA010000001">
    <property type="protein sequence ID" value="NLR64758.1"/>
    <property type="molecule type" value="Genomic_DNA"/>
</dbReference>
<name>A0A847RV45_9BACT</name>